<keyword evidence="2" id="KW-1185">Reference proteome</keyword>
<gene>
    <name evidence="1" type="ORF">FA95DRAFT_1680249</name>
</gene>
<dbReference type="Proteomes" id="UP000814033">
    <property type="component" value="Unassembled WGS sequence"/>
</dbReference>
<proteinExistence type="predicted"/>
<comment type="caution">
    <text evidence="1">The sequence shown here is derived from an EMBL/GenBank/DDBJ whole genome shotgun (WGS) entry which is preliminary data.</text>
</comment>
<protein>
    <submittedName>
        <fullName evidence="1">Uncharacterized protein</fullName>
    </submittedName>
</protein>
<name>A0ACB8RQI0_9AGAM</name>
<organism evidence="1 2">
    <name type="scientific">Auriscalpium vulgare</name>
    <dbReference type="NCBI Taxonomy" id="40419"/>
    <lineage>
        <taxon>Eukaryota</taxon>
        <taxon>Fungi</taxon>
        <taxon>Dikarya</taxon>
        <taxon>Basidiomycota</taxon>
        <taxon>Agaricomycotina</taxon>
        <taxon>Agaricomycetes</taxon>
        <taxon>Russulales</taxon>
        <taxon>Auriscalpiaceae</taxon>
        <taxon>Auriscalpium</taxon>
    </lineage>
</organism>
<sequence length="486" mass="51972">MANANKTGQAPGKKPSKAQTSKTKAKAAAPAPETQEAAEPADTTIDWSTELTWQLVSAIEDEPDAKRGLFPPKGKNPRKSGGNTKAHWHDVLAKNLFEDHLVYGAAYERASSKDEKAAWATKIKNRLTALTKTTNKYTEEMGRTGAGLTEAEIDMSLDNEFVNKWRRIKEDFPWYFNMRDLIADRPNQVPVGLGHSGTDVDASVLQPSDLPEDDGTTPASGMSTNEGAVSESQAAGEGGGHYGGDDGGDLGDDNNNDNEEAGEPSAVRAKRKAPADDDDLSDEDLPRTISQLTRAPRAATAPAAPASEKTPARAGASKPAVTPKPAASDAAKKSSEKRKEPVKKKNKTSEFIEAAKAEETTLQTQVELAKAKVTRDMETVKSKTQFKLKLLEYKTQKLQARADLTKLKLEQEHAYRMAHGGHSSASSGFGSLMQPYGGMQTPGVGSSSQGSFDTNPTIATFQFDASGDQFAGGELGDGTFGQMNDP</sequence>
<dbReference type="EMBL" id="MU275942">
    <property type="protein sequence ID" value="KAI0045773.1"/>
    <property type="molecule type" value="Genomic_DNA"/>
</dbReference>
<evidence type="ECO:0000313" key="1">
    <source>
        <dbReference type="EMBL" id="KAI0045773.1"/>
    </source>
</evidence>
<reference evidence="1" key="2">
    <citation type="journal article" date="2022" name="New Phytol.">
        <title>Evolutionary transition to the ectomycorrhizal habit in the genomes of a hyperdiverse lineage of mushroom-forming fungi.</title>
        <authorList>
            <person name="Looney B."/>
            <person name="Miyauchi S."/>
            <person name="Morin E."/>
            <person name="Drula E."/>
            <person name="Courty P.E."/>
            <person name="Kohler A."/>
            <person name="Kuo A."/>
            <person name="LaButti K."/>
            <person name="Pangilinan J."/>
            <person name="Lipzen A."/>
            <person name="Riley R."/>
            <person name="Andreopoulos W."/>
            <person name="He G."/>
            <person name="Johnson J."/>
            <person name="Nolan M."/>
            <person name="Tritt A."/>
            <person name="Barry K.W."/>
            <person name="Grigoriev I.V."/>
            <person name="Nagy L.G."/>
            <person name="Hibbett D."/>
            <person name="Henrissat B."/>
            <person name="Matheny P.B."/>
            <person name="Labbe J."/>
            <person name="Martin F.M."/>
        </authorList>
    </citation>
    <scope>NUCLEOTIDE SEQUENCE</scope>
    <source>
        <strain evidence="1">FP105234-sp</strain>
    </source>
</reference>
<accession>A0ACB8RQI0</accession>
<evidence type="ECO:0000313" key="2">
    <source>
        <dbReference type="Proteomes" id="UP000814033"/>
    </source>
</evidence>
<reference evidence="1" key="1">
    <citation type="submission" date="2021-02" db="EMBL/GenBank/DDBJ databases">
        <authorList>
            <consortium name="DOE Joint Genome Institute"/>
            <person name="Ahrendt S."/>
            <person name="Looney B.P."/>
            <person name="Miyauchi S."/>
            <person name="Morin E."/>
            <person name="Drula E."/>
            <person name="Courty P.E."/>
            <person name="Chicoki N."/>
            <person name="Fauchery L."/>
            <person name="Kohler A."/>
            <person name="Kuo A."/>
            <person name="Labutti K."/>
            <person name="Pangilinan J."/>
            <person name="Lipzen A."/>
            <person name="Riley R."/>
            <person name="Andreopoulos W."/>
            <person name="He G."/>
            <person name="Johnson J."/>
            <person name="Barry K.W."/>
            <person name="Grigoriev I.V."/>
            <person name="Nagy L."/>
            <person name="Hibbett D."/>
            <person name="Henrissat B."/>
            <person name="Matheny P.B."/>
            <person name="Labbe J."/>
            <person name="Martin F."/>
        </authorList>
    </citation>
    <scope>NUCLEOTIDE SEQUENCE</scope>
    <source>
        <strain evidence="1">FP105234-sp</strain>
    </source>
</reference>